<dbReference type="EMBL" id="LAJX01000291">
    <property type="protein sequence ID" value="KJV05142.1"/>
    <property type="molecule type" value="Genomic_DNA"/>
</dbReference>
<protein>
    <submittedName>
        <fullName evidence="1">MazF family transcriptional regulator</fullName>
    </submittedName>
</protein>
<keyword evidence="2" id="KW-1185">Reference proteome</keyword>
<dbReference type="OrthoDB" id="129434at2"/>
<dbReference type="AlphaFoldDB" id="A0A0F3IEQ0"/>
<dbReference type="Gene3D" id="2.30.30.110">
    <property type="match status" value="1"/>
</dbReference>
<name>A0A0F3IEQ0_9GAMM</name>
<dbReference type="RefSeq" id="WP_045780637.1">
    <property type="nucleotide sequence ID" value="NZ_LAJX01000291.1"/>
</dbReference>
<gene>
    <name evidence="1" type="ORF">VZ94_20360</name>
</gene>
<comment type="caution">
    <text evidence="1">The sequence shown here is derived from an EMBL/GenBank/DDBJ whole genome shotgun (WGS) entry which is preliminary data.</text>
</comment>
<evidence type="ECO:0000313" key="1">
    <source>
        <dbReference type="EMBL" id="KJV05142.1"/>
    </source>
</evidence>
<dbReference type="Proteomes" id="UP000033684">
    <property type="component" value="Unassembled WGS sequence"/>
</dbReference>
<dbReference type="InterPro" id="IPR011067">
    <property type="entry name" value="Plasmid_toxin/cell-grow_inhib"/>
</dbReference>
<dbReference type="Pfam" id="PF02452">
    <property type="entry name" value="PemK_toxin"/>
    <property type="match status" value="1"/>
</dbReference>
<organism evidence="1 2">
    <name type="scientific">Methylocucumis oryzae</name>
    <dbReference type="NCBI Taxonomy" id="1632867"/>
    <lineage>
        <taxon>Bacteria</taxon>
        <taxon>Pseudomonadati</taxon>
        <taxon>Pseudomonadota</taxon>
        <taxon>Gammaproteobacteria</taxon>
        <taxon>Methylococcales</taxon>
        <taxon>Methylococcaceae</taxon>
        <taxon>Methylocucumis</taxon>
    </lineage>
</organism>
<sequence>MNRGDLYRVAHPSTRDPKRSRIFVVVSRQLLIDSQFSTVVSAPIYSKYHGFSTQVHVDVADGLKHSSSIHCDELVSLHKSVLTDYIGKLSVLKLAELNVALKVALSIE</sequence>
<proteinExistence type="predicted"/>
<accession>A0A0F3IEQ0</accession>
<reference evidence="2" key="1">
    <citation type="submission" date="2015-03" db="EMBL/GenBank/DDBJ databases">
        <title>Draft genome sequence of a novel methanotroph (Sn10-6) isolated from flooded ricefield rhizosphere in India.</title>
        <authorList>
            <person name="Pandit P.S."/>
            <person name="Pore S.D."/>
            <person name="Arora P."/>
            <person name="Kapse N.G."/>
            <person name="Dhakephalkar P.K."/>
            <person name="Rahalkar M.C."/>
        </authorList>
    </citation>
    <scope>NUCLEOTIDE SEQUENCE [LARGE SCALE GENOMIC DNA]</scope>
    <source>
        <strain evidence="2">Sn10-6</strain>
    </source>
</reference>
<dbReference type="GO" id="GO:0003677">
    <property type="term" value="F:DNA binding"/>
    <property type="evidence" value="ECO:0007669"/>
    <property type="project" value="InterPro"/>
</dbReference>
<dbReference type="SUPFAM" id="SSF50118">
    <property type="entry name" value="Cell growth inhibitor/plasmid maintenance toxic component"/>
    <property type="match status" value="1"/>
</dbReference>
<evidence type="ECO:0000313" key="2">
    <source>
        <dbReference type="Proteomes" id="UP000033684"/>
    </source>
</evidence>
<reference evidence="1 2" key="2">
    <citation type="journal article" date="2016" name="Microb. Ecol.">
        <title>Genome Characteristics of a Novel Type I Methanotroph (Sn10-6) Isolated from a Flooded Indian Rice Field.</title>
        <authorList>
            <person name="Rahalkar M.C."/>
            <person name="Pandit P.S."/>
            <person name="Dhakephalkar P.K."/>
            <person name="Pore S."/>
            <person name="Arora P."/>
            <person name="Kapse N."/>
        </authorList>
    </citation>
    <scope>NUCLEOTIDE SEQUENCE [LARGE SCALE GENOMIC DNA]</scope>
    <source>
        <strain evidence="1 2">Sn10-6</strain>
    </source>
</reference>
<dbReference type="InterPro" id="IPR003477">
    <property type="entry name" value="PemK-like"/>
</dbReference>